<keyword evidence="1" id="KW-0812">Transmembrane</keyword>
<proteinExistence type="predicted"/>
<gene>
    <name evidence="2" type="ORF">GLP15_1368</name>
</gene>
<dbReference type="OrthoDB" id="10468138at2759"/>
<organism evidence="2 3">
    <name type="scientific">Giardia intestinalis (strain P15)</name>
    <name type="common">Giardia lamblia</name>
    <dbReference type="NCBI Taxonomy" id="658858"/>
    <lineage>
        <taxon>Eukaryota</taxon>
        <taxon>Metamonada</taxon>
        <taxon>Diplomonadida</taxon>
        <taxon>Hexamitidae</taxon>
        <taxon>Giardiinae</taxon>
        <taxon>Giardia</taxon>
    </lineage>
</organism>
<dbReference type="Proteomes" id="UP000008974">
    <property type="component" value="Unassembled WGS sequence"/>
</dbReference>
<keyword evidence="1" id="KW-1133">Transmembrane helix</keyword>
<evidence type="ECO:0000313" key="2">
    <source>
        <dbReference type="EMBL" id="EFO64472.1"/>
    </source>
</evidence>
<accession>E1EZB9</accession>
<evidence type="ECO:0000313" key="3">
    <source>
        <dbReference type="Proteomes" id="UP000008974"/>
    </source>
</evidence>
<sequence>MATIGRWHRPILYSREISWKKRTRGPPCLPPLRYRLSCRMPAGAPLRELFRTLPEVHLPPTRSSSSRCRHRAGQRACRPLCRASCPLHQNTVPKLADSGEQAPSAAARSTGHSRAAGVFLMSIDAASSPASTTQTLAVAETQPLVLAPRPQVPRSQGMSPAFRQLLIDLFLQVVVSCFFISMAITCLCVTIPALHARPYP</sequence>
<name>E1EZB9_GIAIA</name>
<keyword evidence="1" id="KW-0472">Membrane</keyword>
<evidence type="ECO:0000256" key="1">
    <source>
        <dbReference type="SAM" id="Phobius"/>
    </source>
</evidence>
<protein>
    <submittedName>
        <fullName evidence="2">Uncharacterized protein</fullName>
    </submittedName>
</protein>
<dbReference type="EMBL" id="ACVC01000095">
    <property type="protein sequence ID" value="EFO64472.1"/>
    <property type="molecule type" value="Genomic_DNA"/>
</dbReference>
<comment type="caution">
    <text evidence="2">The sequence shown here is derived from an EMBL/GenBank/DDBJ whole genome shotgun (WGS) entry which is preliminary data.</text>
</comment>
<feature type="transmembrane region" description="Helical" evidence="1">
    <location>
        <begin position="165"/>
        <end position="194"/>
    </location>
</feature>
<dbReference type="VEuPathDB" id="GiardiaDB:GLP15_1368"/>
<dbReference type="AlphaFoldDB" id="E1EZB9"/>
<reference evidence="2 3" key="1">
    <citation type="journal article" date="2010" name="BMC Genomics">
        <title>Genome analysis and comparative genomics of a Giardia intestinalis assemblage E isolate.</title>
        <authorList>
            <person name="Jerlstrom-Hultqvist J."/>
            <person name="Franzen O."/>
            <person name="Ankarklev J."/>
            <person name="Xu F."/>
            <person name="Nohynkova E."/>
            <person name="Andersson J.O."/>
            <person name="Svard S.G."/>
            <person name="Andersson B."/>
        </authorList>
    </citation>
    <scope>NUCLEOTIDE SEQUENCE [LARGE SCALE GENOMIC DNA]</scope>
    <source>
        <strain evidence="2 3">P15</strain>
    </source>
</reference>